<evidence type="ECO:0000313" key="3">
    <source>
        <dbReference type="Proteomes" id="UP000005737"/>
    </source>
</evidence>
<gene>
    <name evidence="2" type="ORF">Lepil_3189</name>
</gene>
<accession>H2CG04</accession>
<sequence length="227" mass="25282">MHQTKTFKSKDGLLITADLYKVKDAKGLILLCHRSHCNRAEYRETAPFFNELGYSCLAIDQRSGMNIFKEVNQTSTLAKQKGLPTGYLDARQDIEAAVDYACNKLNQGKPIILLGSSYSAALALLISLQSDRIQALMLFSPGEHLKGIRLADEIKALKTPCFATAAQKEFEEMKSLFRHCDAKHLNLYKPAQEGFHGSKCMWQGVPGFQGYREAAARFLSSLESQAV</sequence>
<dbReference type="STRING" id="183.GCA_002009735_01207"/>
<reference evidence="2 3" key="1">
    <citation type="submission" date="2011-10" db="EMBL/GenBank/DDBJ databases">
        <title>The Improved High-Quality Draft genome of Leptonema illini DSM 21528.</title>
        <authorList>
            <consortium name="US DOE Joint Genome Institute (JGI-PGF)"/>
            <person name="Lucas S."/>
            <person name="Copeland A."/>
            <person name="Lapidus A."/>
            <person name="Glavina del Rio T."/>
            <person name="Dalin E."/>
            <person name="Tice H."/>
            <person name="Bruce D."/>
            <person name="Goodwin L."/>
            <person name="Pitluck S."/>
            <person name="Peters L."/>
            <person name="Mikhailova N."/>
            <person name="Held B."/>
            <person name="Kyrpides N."/>
            <person name="Mavromatis K."/>
            <person name="Ivanova N."/>
            <person name="Markowitz V."/>
            <person name="Cheng J.-F."/>
            <person name="Hugenholtz P."/>
            <person name="Woyke T."/>
            <person name="Wu D."/>
            <person name="Gronow S."/>
            <person name="Wellnitz S."/>
            <person name="Brambilla E.-M."/>
            <person name="Klenk H.-P."/>
            <person name="Eisen J.A."/>
        </authorList>
    </citation>
    <scope>NUCLEOTIDE SEQUENCE [LARGE SCALE GENOMIC DNA]</scope>
    <source>
        <strain evidence="2 3">DSM 21528</strain>
    </source>
</reference>
<proteinExistence type="predicted"/>
<dbReference type="SUPFAM" id="SSF53474">
    <property type="entry name" value="alpha/beta-Hydrolases"/>
    <property type="match status" value="1"/>
</dbReference>
<evidence type="ECO:0000313" key="2">
    <source>
        <dbReference type="EMBL" id="EHQ07852.1"/>
    </source>
</evidence>
<evidence type="ECO:0000259" key="1">
    <source>
        <dbReference type="Pfam" id="PF12146"/>
    </source>
</evidence>
<organism evidence="2 3">
    <name type="scientific">Leptonema illini DSM 21528</name>
    <dbReference type="NCBI Taxonomy" id="929563"/>
    <lineage>
        <taxon>Bacteria</taxon>
        <taxon>Pseudomonadati</taxon>
        <taxon>Spirochaetota</taxon>
        <taxon>Spirochaetia</taxon>
        <taxon>Leptospirales</taxon>
        <taxon>Leptospiraceae</taxon>
        <taxon>Leptonema</taxon>
    </lineage>
</organism>
<keyword evidence="3" id="KW-1185">Reference proteome</keyword>
<dbReference type="Pfam" id="PF12146">
    <property type="entry name" value="Hydrolase_4"/>
    <property type="match status" value="1"/>
</dbReference>
<dbReference type="InterPro" id="IPR022742">
    <property type="entry name" value="Hydrolase_4"/>
</dbReference>
<feature type="domain" description="Serine aminopeptidase S33" evidence="1">
    <location>
        <begin position="24"/>
        <end position="146"/>
    </location>
</feature>
<dbReference type="Gene3D" id="3.40.50.1820">
    <property type="entry name" value="alpha/beta hydrolase"/>
    <property type="match status" value="1"/>
</dbReference>
<dbReference type="AlphaFoldDB" id="H2CG04"/>
<name>H2CG04_9LEPT</name>
<dbReference type="Proteomes" id="UP000005737">
    <property type="component" value="Unassembled WGS sequence"/>
</dbReference>
<dbReference type="HOGENOM" id="CLU_093477_0_0_12"/>
<dbReference type="RefSeq" id="WP_002774036.1">
    <property type="nucleotide sequence ID" value="NZ_JH597773.1"/>
</dbReference>
<protein>
    <recommendedName>
        <fullName evidence="1">Serine aminopeptidase S33 domain-containing protein</fullName>
    </recommendedName>
</protein>
<dbReference type="InterPro" id="IPR029058">
    <property type="entry name" value="AB_hydrolase_fold"/>
</dbReference>
<dbReference type="EMBL" id="JH597773">
    <property type="protein sequence ID" value="EHQ07852.1"/>
    <property type="molecule type" value="Genomic_DNA"/>
</dbReference>